<feature type="region of interest" description="Disordered" evidence="1">
    <location>
        <begin position="1"/>
        <end position="58"/>
    </location>
</feature>
<dbReference type="Proteomes" id="UP000676310">
    <property type="component" value="Unassembled WGS sequence"/>
</dbReference>
<dbReference type="OrthoDB" id="3690054at2759"/>
<sequence length="135" mass="15465">MASNDHTISDGGTLHGEADPALATNRDFEENERRPSRQIYGLSPANSDSQTTASRTEQTKEDYYALKEKFEAPKWADKVHQIAVLRYGVLYLGRKWLDDLANWETILLAVKERILKVNKYLELQEEFEGSDTESE</sequence>
<dbReference type="GeneID" id="67011078"/>
<proteinExistence type="predicted"/>
<gene>
    <name evidence="2" type="ORF">ALTATR162_LOCUS1087</name>
</gene>
<protein>
    <submittedName>
        <fullName evidence="2">Uncharacterized protein</fullName>
    </submittedName>
</protein>
<reference evidence="2" key="1">
    <citation type="submission" date="2021-05" db="EMBL/GenBank/DDBJ databases">
        <authorList>
            <person name="Stam R."/>
        </authorList>
    </citation>
    <scope>NUCLEOTIDE SEQUENCE</scope>
    <source>
        <strain evidence="2">CS162</strain>
    </source>
</reference>
<keyword evidence="3" id="KW-1185">Reference proteome</keyword>
<evidence type="ECO:0000313" key="2">
    <source>
        <dbReference type="EMBL" id="CAG5142144.1"/>
    </source>
</evidence>
<dbReference type="EMBL" id="CAJRGZ010000015">
    <property type="protein sequence ID" value="CAG5142144.1"/>
    <property type="molecule type" value="Genomic_DNA"/>
</dbReference>
<feature type="compositionally biased region" description="Basic and acidic residues" evidence="1">
    <location>
        <begin position="26"/>
        <end position="35"/>
    </location>
</feature>
<evidence type="ECO:0000313" key="3">
    <source>
        <dbReference type="Proteomes" id="UP000676310"/>
    </source>
</evidence>
<comment type="caution">
    <text evidence="2">The sequence shown here is derived from an EMBL/GenBank/DDBJ whole genome shotgun (WGS) entry which is preliminary data.</text>
</comment>
<dbReference type="AlphaFoldDB" id="A0A8J2HV63"/>
<accession>A0A8J2HV63</accession>
<name>A0A8J2HV63_9PLEO</name>
<organism evidence="2 3">
    <name type="scientific">Alternaria atra</name>
    <dbReference type="NCBI Taxonomy" id="119953"/>
    <lineage>
        <taxon>Eukaryota</taxon>
        <taxon>Fungi</taxon>
        <taxon>Dikarya</taxon>
        <taxon>Ascomycota</taxon>
        <taxon>Pezizomycotina</taxon>
        <taxon>Dothideomycetes</taxon>
        <taxon>Pleosporomycetidae</taxon>
        <taxon>Pleosporales</taxon>
        <taxon>Pleosporineae</taxon>
        <taxon>Pleosporaceae</taxon>
        <taxon>Alternaria</taxon>
        <taxon>Alternaria sect. Ulocladioides</taxon>
    </lineage>
</organism>
<evidence type="ECO:0000256" key="1">
    <source>
        <dbReference type="SAM" id="MobiDB-lite"/>
    </source>
</evidence>
<feature type="compositionally biased region" description="Polar residues" evidence="1">
    <location>
        <begin position="44"/>
        <end position="56"/>
    </location>
</feature>
<dbReference type="RefSeq" id="XP_043164617.1">
    <property type="nucleotide sequence ID" value="XM_043308682.1"/>
</dbReference>